<protein>
    <recommendedName>
        <fullName evidence="2">2-phospho-L-lactate guanylyltransferase CofC</fullName>
    </recommendedName>
</protein>
<sequence length="47" mass="5225">VSNNSRFDPGLWAVVPIKNFDHAKERLAGILTAPERQSLFAAMLEDV</sequence>
<dbReference type="Gene3D" id="3.90.550.10">
    <property type="entry name" value="Spore Coat Polysaccharide Biosynthesis Protein SpsA, Chain A"/>
    <property type="match status" value="1"/>
</dbReference>
<evidence type="ECO:0000313" key="1">
    <source>
        <dbReference type="EMBL" id="SVE02645.1"/>
    </source>
</evidence>
<reference evidence="1" key="1">
    <citation type="submission" date="2018-05" db="EMBL/GenBank/DDBJ databases">
        <authorList>
            <person name="Lanie J.A."/>
            <person name="Ng W.-L."/>
            <person name="Kazmierczak K.M."/>
            <person name="Andrzejewski T.M."/>
            <person name="Davidsen T.M."/>
            <person name="Wayne K.J."/>
            <person name="Tettelin H."/>
            <person name="Glass J.I."/>
            <person name="Rusch D."/>
            <person name="Podicherti R."/>
            <person name="Tsui H.-C.T."/>
            <person name="Winkler M.E."/>
        </authorList>
    </citation>
    <scope>NUCLEOTIDE SEQUENCE</scope>
</reference>
<dbReference type="Pfam" id="PF01983">
    <property type="entry name" value="CofC"/>
    <property type="match status" value="1"/>
</dbReference>
<gene>
    <name evidence="1" type="ORF">METZ01_LOCUS455499</name>
</gene>
<feature type="non-terminal residue" evidence="1">
    <location>
        <position position="1"/>
    </location>
</feature>
<dbReference type="GO" id="GO:0043814">
    <property type="term" value="F:phospholactate guanylyltransferase activity"/>
    <property type="evidence" value="ECO:0007669"/>
    <property type="project" value="InterPro"/>
</dbReference>
<organism evidence="1">
    <name type="scientific">marine metagenome</name>
    <dbReference type="NCBI Taxonomy" id="408172"/>
    <lineage>
        <taxon>unclassified sequences</taxon>
        <taxon>metagenomes</taxon>
        <taxon>ecological metagenomes</taxon>
    </lineage>
</organism>
<feature type="non-terminal residue" evidence="1">
    <location>
        <position position="47"/>
    </location>
</feature>
<proteinExistence type="predicted"/>
<dbReference type="InterPro" id="IPR029044">
    <property type="entry name" value="Nucleotide-diphossugar_trans"/>
</dbReference>
<accession>A0A383A5Y2</accession>
<evidence type="ECO:0008006" key="2">
    <source>
        <dbReference type="Google" id="ProtNLM"/>
    </source>
</evidence>
<dbReference type="EMBL" id="UINC01189110">
    <property type="protein sequence ID" value="SVE02645.1"/>
    <property type="molecule type" value="Genomic_DNA"/>
</dbReference>
<name>A0A383A5Y2_9ZZZZ</name>
<dbReference type="AlphaFoldDB" id="A0A383A5Y2"/>
<dbReference type="InterPro" id="IPR002835">
    <property type="entry name" value="CofC"/>
</dbReference>